<proteinExistence type="predicted"/>
<evidence type="ECO:0000313" key="1">
    <source>
        <dbReference type="EMBL" id="GMG99381.1"/>
    </source>
</evidence>
<keyword evidence="2" id="KW-1185">Reference proteome</keyword>
<protein>
    <submittedName>
        <fullName evidence="1">Uncharacterized protein</fullName>
    </submittedName>
</protein>
<sequence length="83" mass="9599">MNLESRVVASEDIGRHILTYRERKLLEDLLKAEDAILISVEGSNNHVKWEELLVELTWVLWVTAMWDFADKLGTKPTISWGFA</sequence>
<dbReference type="AlphaFoldDB" id="A0AAD3P4W7"/>
<reference evidence="1" key="1">
    <citation type="submission" date="2023-05" db="EMBL/GenBank/DDBJ databases">
        <title>Nepenthes gracilis genome sequencing.</title>
        <authorList>
            <person name="Fukushima K."/>
        </authorList>
    </citation>
    <scope>NUCLEOTIDE SEQUENCE</scope>
    <source>
        <strain evidence="1">SING2019-196</strain>
    </source>
</reference>
<comment type="caution">
    <text evidence="1">The sequence shown here is derived from an EMBL/GenBank/DDBJ whole genome shotgun (WGS) entry which is preliminary data.</text>
</comment>
<evidence type="ECO:0000313" key="2">
    <source>
        <dbReference type="Proteomes" id="UP001279734"/>
    </source>
</evidence>
<name>A0AAD3P4W7_NEPGR</name>
<organism evidence="1 2">
    <name type="scientific">Nepenthes gracilis</name>
    <name type="common">Slender pitcher plant</name>
    <dbReference type="NCBI Taxonomy" id="150966"/>
    <lineage>
        <taxon>Eukaryota</taxon>
        <taxon>Viridiplantae</taxon>
        <taxon>Streptophyta</taxon>
        <taxon>Embryophyta</taxon>
        <taxon>Tracheophyta</taxon>
        <taxon>Spermatophyta</taxon>
        <taxon>Magnoliopsida</taxon>
        <taxon>eudicotyledons</taxon>
        <taxon>Gunneridae</taxon>
        <taxon>Pentapetalae</taxon>
        <taxon>Caryophyllales</taxon>
        <taxon>Nepenthaceae</taxon>
        <taxon>Nepenthes</taxon>
    </lineage>
</organism>
<dbReference type="Proteomes" id="UP001279734">
    <property type="component" value="Unassembled WGS sequence"/>
</dbReference>
<dbReference type="EMBL" id="BSYO01000001">
    <property type="protein sequence ID" value="GMG99381.1"/>
    <property type="molecule type" value="Genomic_DNA"/>
</dbReference>
<gene>
    <name evidence="1" type="ORF">Nepgr_001221</name>
</gene>
<accession>A0AAD3P4W7</accession>